<dbReference type="RefSeq" id="WP_245769971.1">
    <property type="nucleotide sequence ID" value="NZ_FOET01000003.1"/>
</dbReference>
<keyword evidence="4" id="KW-0121">Carboxypeptidase</keyword>
<evidence type="ECO:0000256" key="2">
    <source>
        <dbReference type="ARBA" id="ARBA00022801"/>
    </source>
</evidence>
<name>A0A1H9CY23_9ACTN</name>
<dbReference type="InterPro" id="IPR000667">
    <property type="entry name" value="Peptidase_S13"/>
</dbReference>
<dbReference type="PRINTS" id="PR00922">
    <property type="entry name" value="DADACBPTASE3"/>
</dbReference>
<dbReference type="GO" id="GO:0000270">
    <property type="term" value="P:peptidoglycan metabolic process"/>
    <property type="evidence" value="ECO:0007669"/>
    <property type="project" value="TreeGrafter"/>
</dbReference>
<dbReference type="EMBL" id="FOET01000003">
    <property type="protein sequence ID" value="SEQ06039.1"/>
    <property type="molecule type" value="Genomic_DNA"/>
</dbReference>
<comment type="similarity">
    <text evidence="1">Belongs to the peptidase S13 family.</text>
</comment>
<dbReference type="NCBIfam" id="TIGR00666">
    <property type="entry name" value="PBP4"/>
    <property type="match status" value="1"/>
</dbReference>
<dbReference type="InterPro" id="IPR012338">
    <property type="entry name" value="Beta-lactam/transpept-like"/>
</dbReference>
<organism evidence="4 5">
    <name type="scientific">Streptomyces radiopugnans</name>
    <dbReference type="NCBI Taxonomy" id="403935"/>
    <lineage>
        <taxon>Bacteria</taxon>
        <taxon>Bacillati</taxon>
        <taxon>Actinomycetota</taxon>
        <taxon>Actinomycetes</taxon>
        <taxon>Kitasatosporales</taxon>
        <taxon>Streptomycetaceae</taxon>
        <taxon>Streptomyces</taxon>
    </lineage>
</organism>
<dbReference type="Pfam" id="PF02113">
    <property type="entry name" value="Peptidase_S13"/>
    <property type="match status" value="2"/>
</dbReference>
<dbReference type="PANTHER" id="PTHR30023:SF0">
    <property type="entry name" value="PENICILLIN-SENSITIVE CARBOXYPEPTIDASE A"/>
    <property type="match status" value="1"/>
</dbReference>
<keyword evidence="4" id="KW-0645">Protease</keyword>
<proteinExistence type="inferred from homology"/>
<keyword evidence="5" id="KW-1185">Reference proteome</keyword>
<reference evidence="4 5" key="1">
    <citation type="submission" date="2016-10" db="EMBL/GenBank/DDBJ databases">
        <authorList>
            <person name="de Groot N.N."/>
        </authorList>
    </citation>
    <scope>NUCLEOTIDE SEQUENCE [LARGE SCALE GENOMIC DNA]</scope>
    <source>
        <strain evidence="4 5">CGMCC 4.3519</strain>
    </source>
</reference>
<feature type="region of interest" description="Disordered" evidence="3">
    <location>
        <begin position="77"/>
        <end position="105"/>
    </location>
</feature>
<dbReference type="STRING" id="403935.SAMN05216481_103504"/>
<dbReference type="GO" id="GO:0006508">
    <property type="term" value="P:proteolysis"/>
    <property type="evidence" value="ECO:0007669"/>
    <property type="project" value="InterPro"/>
</dbReference>
<dbReference type="Gene3D" id="3.40.710.10">
    <property type="entry name" value="DD-peptidase/beta-lactamase superfamily"/>
    <property type="match status" value="2"/>
</dbReference>
<evidence type="ECO:0000313" key="4">
    <source>
        <dbReference type="EMBL" id="SEQ06039.1"/>
    </source>
</evidence>
<dbReference type="Proteomes" id="UP000199055">
    <property type="component" value="Unassembled WGS sequence"/>
</dbReference>
<gene>
    <name evidence="4" type="ORF">SAMN05216481_103504</name>
</gene>
<keyword evidence="2" id="KW-0378">Hydrolase</keyword>
<evidence type="ECO:0000256" key="1">
    <source>
        <dbReference type="ARBA" id="ARBA00006096"/>
    </source>
</evidence>
<dbReference type="SUPFAM" id="SSF56601">
    <property type="entry name" value="beta-lactamase/transpeptidase-like"/>
    <property type="match status" value="1"/>
</dbReference>
<dbReference type="GO" id="GO:0004185">
    <property type="term" value="F:serine-type carboxypeptidase activity"/>
    <property type="evidence" value="ECO:0007669"/>
    <property type="project" value="InterPro"/>
</dbReference>
<protein>
    <submittedName>
        <fullName evidence="4">D-alanyl-D-alanine carboxypeptidase / D-alanyl-D-alanine-endopeptidase (Penicillin-binding protein 4)</fullName>
    </submittedName>
</protein>
<dbReference type="PANTHER" id="PTHR30023">
    <property type="entry name" value="D-ALANYL-D-ALANINE CARBOXYPEPTIDASE"/>
    <property type="match status" value="1"/>
</dbReference>
<sequence length="493" mass="50475">MRDTWRVVAGSAAAGLAVAVTAVAVAGPWDSGQRTAERARAAHWDRHSGAEHIGAGLPGGPAPAPSAAEVLTALGAAPAGEDGDDRGGRSGKDAPDPGEAPAPAPAALADALHPLLEDGALGTLRTASVLDVATGRELYGARAGRDVVPASTVKIATAVAALSALGPDHRIPTRAVWDAEGERVFLVGGGDPTVTPAVLRRLADTTARELAERGAKRITLAHDTSLYSGPARHPIGPNENIAPVSALMVNEGRLDDSTRGPAPRSDDPARDAAEVFADRLRERGVDIEHPEHPERARKAPKGADELAVHRSAPLAELVERMLLHSDNDIAEALFRQTAVARGEPASFAGAGRAVRAQLAGYGGALPLEGARFADGSGLDRSGRISAGLLTRLLALAADPARPELRPVLTGLPVARFSGTLGGRYDDEATRTGAGLVRAKTGTLTGVNTLAGTVVDADGRLLAFAFTASGTTDRQGAHEALDRLAAVLAGCGCR</sequence>
<accession>A0A1H9CY23</accession>
<evidence type="ECO:0000256" key="3">
    <source>
        <dbReference type="SAM" id="MobiDB-lite"/>
    </source>
</evidence>
<dbReference type="AlphaFoldDB" id="A0A1H9CY23"/>
<evidence type="ECO:0000313" key="5">
    <source>
        <dbReference type="Proteomes" id="UP000199055"/>
    </source>
</evidence>
<feature type="compositionally biased region" description="Basic and acidic residues" evidence="3">
    <location>
        <begin position="85"/>
        <end position="95"/>
    </location>
</feature>